<proteinExistence type="predicted"/>
<dbReference type="EMBL" id="RIZI01000019">
    <property type="protein sequence ID" value="RNF77384.1"/>
    <property type="molecule type" value="Genomic_DNA"/>
</dbReference>
<evidence type="ECO:0000313" key="1">
    <source>
        <dbReference type="EMBL" id="RNF77384.1"/>
    </source>
</evidence>
<gene>
    <name evidence="1" type="ORF">EC580_00115</name>
</gene>
<reference evidence="1" key="1">
    <citation type="submission" date="2018-10" db="EMBL/GenBank/DDBJ databases">
        <title>Acidithiobacillus sulfuriphilus sp. nov.: an extremely acidophilic sulfur-oxidizing chemolithotroph isolated from a neutral pH environment.</title>
        <authorList>
            <person name="Falagan C."/>
            <person name="Moya-Beltran A."/>
            <person name="Quatrini R."/>
            <person name="Johnson D.B."/>
        </authorList>
    </citation>
    <scope>NUCLEOTIDE SEQUENCE [LARGE SCALE GENOMIC DNA]</scope>
    <source>
        <strain evidence="1">CJ-2</strain>
    </source>
</reference>
<organism evidence="1">
    <name type="scientific">Acidithiobacillus sulfuriphilus</name>
    <dbReference type="NCBI Taxonomy" id="1867749"/>
    <lineage>
        <taxon>Bacteria</taxon>
        <taxon>Pseudomonadati</taxon>
        <taxon>Pseudomonadota</taxon>
        <taxon>Acidithiobacillia</taxon>
        <taxon>Acidithiobacillales</taxon>
        <taxon>Acidithiobacillaceae</taxon>
        <taxon>Acidithiobacillus</taxon>
    </lineage>
</organism>
<dbReference type="AlphaFoldDB" id="A0A3M8SE00"/>
<name>A0A3M8SE00_9PROT</name>
<protein>
    <submittedName>
        <fullName evidence="1">Uncharacterized protein</fullName>
    </submittedName>
</protein>
<comment type="caution">
    <text evidence="1">The sequence shown here is derived from an EMBL/GenBank/DDBJ whole genome shotgun (WGS) entry which is preliminary data.</text>
</comment>
<dbReference type="RefSeq" id="WP_123101144.1">
    <property type="nucleotide sequence ID" value="NZ_CP127527.1"/>
</dbReference>
<accession>A0A3M8SE00</accession>
<sequence length="96" mass="11159">MAPFAPDFLAEEAGRLRRALRLEDPEEGPPELRDLWALEAWLKRETVTGFVDLEEYALTGKPIPSEVWSEVEEGERAFARLLRKLIRQRVWERVPG</sequence>